<dbReference type="EMBL" id="LIZT01000102">
    <property type="protein sequence ID" value="KPJ48691.1"/>
    <property type="molecule type" value="Genomic_DNA"/>
</dbReference>
<comment type="caution">
    <text evidence="2">The sequence shown here is derived from an EMBL/GenBank/DDBJ whole genome shotgun (WGS) entry which is preliminary data.</text>
</comment>
<proteinExistence type="predicted"/>
<protein>
    <submittedName>
        <fullName evidence="2">Uncharacterized protein</fullName>
    </submittedName>
</protein>
<name>A0A0S7WEW2_UNCT6</name>
<evidence type="ECO:0000313" key="3">
    <source>
        <dbReference type="Proteomes" id="UP000051124"/>
    </source>
</evidence>
<reference evidence="2 3" key="1">
    <citation type="journal article" date="2015" name="Microbiome">
        <title>Genomic resolution of linkages in carbon, nitrogen, and sulfur cycling among widespread estuary sediment bacteria.</title>
        <authorList>
            <person name="Baker B.J."/>
            <person name="Lazar C.S."/>
            <person name="Teske A.P."/>
            <person name="Dick G.J."/>
        </authorList>
    </citation>
    <scope>NUCLEOTIDE SEQUENCE [LARGE SCALE GENOMIC DNA]</scope>
    <source>
        <strain evidence="2">DG_26</strain>
    </source>
</reference>
<evidence type="ECO:0000313" key="2">
    <source>
        <dbReference type="EMBL" id="KPJ48691.1"/>
    </source>
</evidence>
<feature type="region of interest" description="Disordered" evidence="1">
    <location>
        <begin position="241"/>
        <end position="282"/>
    </location>
</feature>
<dbReference type="Proteomes" id="UP000051124">
    <property type="component" value="Unassembled WGS sequence"/>
</dbReference>
<gene>
    <name evidence="2" type="ORF">AMJ40_07055</name>
</gene>
<organism evidence="2 3">
    <name type="scientific">candidate division TA06 bacterium DG_26</name>
    <dbReference type="NCBI Taxonomy" id="1703771"/>
    <lineage>
        <taxon>Bacteria</taxon>
        <taxon>Bacteria division TA06</taxon>
    </lineage>
</organism>
<dbReference type="AlphaFoldDB" id="A0A0S7WEW2"/>
<sequence length="282" mass="31580">MGLDKSSIVKKIFDQPDEIESGLRMVDKDVKIADYGSIDIIGVDSSKALVLIQVGLDDSPQILLDALGCLDWVLRNGDIVRRLYDSSDVNCSRRPRVFVMTPHLSGLFLRMSAYFSPLELDLFEYSYVPSLDGLVVQKVDRERFRPARAEDRAVTQVVKPLYFRLKEILEERFARLEIFEIGPVSLIASDDRILARVSFTEDFLVIDMPPDGILEIKDESGLENVLSVLETRAEKFGIALKENPKDSNPSLPSLTEEELQALGGTGGNKEPDAPYLAETEIE</sequence>
<accession>A0A0S7WEW2</accession>
<evidence type="ECO:0000256" key="1">
    <source>
        <dbReference type="SAM" id="MobiDB-lite"/>
    </source>
</evidence>